<dbReference type="GO" id="GO:0008237">
    <property type="term" value="F:metallopeptidase activity"/>
    <property type="evidence" value="ECO:0007669"/>
    <property type="project" value="InterPro"/>
</dbReference>
<comment type="caution">
    <text evidence="4">The sequence shown here is derived from an EMBL/GenBank/DDBJ whole genome shotgun (WGS) entry which is preliminary data.</text>
</comment>
<sequence>MAIMTEQEAKDLLTRALSFSQADECECNLAGNNQGNIRYARNTVSTAGEVSDVTLVVQSSFGQKVGTATINEFDDASLEKVVRRSEELARLAPDNPEFMSILGPQEYTDTPTWFDSTASVTPEQRAEFADASIQPSKANDLVAAGYLEETASFIAIMNSKGLFAYNTATEANFTVTIRTEDGKGSGWAARDYNDVSKLDTGAASAVAIKKATGSRDAREMEPGKYTVILEPAASSTLIGNMIGNMGQRQADEGRSFLSRKAKEGETLPEDAPRNRAGEKMFDERVTIFTDPAHPEVPSAPFGGDGAAVGKTVWIDKGVVKTLPNSRYWAKKTGMPYVPQPFTGGGIFGGNLPWVMEGGDKSLEDLIAGTRRGVLVTRTWYIRQVDPQSLLYTGLTRDGTFYIEDGEIKFPIKNFRFNESPIVMLNNIEELGKPVRINGSLVPPMKLRDFTFSSLSDAV</sequence>
<protein>
    <submittedName>
        <fullName evidence="4">TldD/PmbA family protein</fullName>
    </submittedName>
</protein>
<dbReference type="InterPro" id="IPR045569">
    <property type="entry name" value="Metalloprtase-TldD/E_C"/>
</dbReference>
<dbReference type="Pfam" id="PF19289">
    <property type="entry name" value="PmbA_TldD_3rd"/>
    <property type="match status" value="1"/>
</dbReference>
<dbReference type="PANTHER" id="PTHR43666">
    <property type="entry name" value="TLDD PROTEIN"/>
    <property type="match status" value="1"/>
</dbReference>
<dbReference type="Gene3D" id="3.30.2290.10">
    <property type="entry name" value="PmbA/TldD superfamily"/>
    <property type="match status" value="1"/>
</dbReference>
<name>A0A5N0T9P0_9GAMM</name>
<feature type="domain" description="Metalloprotease TldD/E C-terminal" evidence="2">
    <location>
        <begin position="222"/>
        <end position="452"/>
    </location>
</feature>
<evidence type="ECO:0000259" key="3">
    <source>
        <dbReference type="Pfam" id="PF19290"/>
    </source>
</evidence>
<evidence type="ECO:0000259" key="2">
    <source>
        <dbReference type="Pfam" id="PF19289"/>
    </source>
</evidence>
<dbReference type="AlphaFoldDB" id="A0A5N0T9P0"/>
<dbReference type="EMBL" id="VYXP01000005">
    <property type="protein sequence ID" value="KAA9131448.1"/>
    <property type="molecule type" value="Genomic_DNA"/>
</dbReference>
<keyword evidence="5" id="KW-1185">Reference proteome</keyword>
<dbReference type="Pfam" id="PF19290">
    <property type="entry name" value="PmbA_TldD_2nd"/>
    <property type="match status" value="1"/>
</dbReference>
<gene>
    <name evidence="4" type="ORF">F3N42_09015</name>
</gene>
<accession>A0A5N0T9P0</accession>
<dbReference type="InterPro" id="IPR036059">
    <property type="entry name" value="TldD/PmbA_sf"/>
</dbReference>
<organism evidence="4 5">
    <name type="scientific">Marinihelvus fidelis</name>
    <dbReference type="NCBI Taxonomy" id="2613842"/>
    <lineage>
        <taxon>Bacteria</taxon>
        <taxon>Pseudomonadati</taxon>
        <taxon>Pseudomonadota</taxon>
        <taxon>Gammaproteobacteria</taxon>
        <taxon>Chromatiales</taxon>
        <taxon>Wenzhouxiangellaceae</taxon>
        <taxon>Marinihelvus</taxon>
    </lineage>
</organism>
<dbReference type="Proteomes" id="UP000325372">
    <property type="component" value="Unassembled WGS sequence"/>
</dbReference>
<dbReference type="SUPFAM" id="SSF111283">
    <property type="entry name" value="Putative modulator of DNA gyrase, PmbA/TldD"/>
    <property type="match status" value="1"/>
</dbReference>
<evidence type="ECO:0000313" key="5">
    <source>
        <dbReference type="Proteomes" id="UP000325372"/>
    </source>
</evidence>
<evidence type="ECO:0000313" key="4">
    <source>
        <dbReference type="EMBL" id="KAA9131448.1"/>
    </source>
</evidence>
<feature type="domain" description="Metalloprotease TldD/E central" evidence="3">
    <location>
        <begin position="119"/>
        <end position="195"/>
    </location>
</feature>
<proteinExistence type="predicted"/>
<feature type="region of interest" description="Disordered" evidence="1">
    <location>
        <begin position="259"/>
        <end position="279"/>
    </location>
</feature>
<dbReference type="GO" id="GO:0006508">
    <property type="term" value="P:proteolysis"/>
    <property type="evidence" value="ECO:0007669"/>
    <property type="project" value="InterPro"/>
</dbReference>
<dbReference type="InterPro" id="IPR035068">
    <property type="entry name" value="TldD/PmbA_N"/>
</dbReference>
<dbReference type="RefSeq" id="WP_150864098.1">
    <property type="nucleotide sequence ID" value="NZ_VYXP01000005.1"/>
</dbReference>
<dbReference type="PANTHER" id="PTHR43666:SF1">
    <property type="entry name" value="CONSERVED PROTEIN"/>
    <property type="match status" value="1"/>
</dbReference>
<reference evidence="4 5" key="1">
    <citation type="submission" date="2019-09" db="EMBL/GenBank/DDBJ databases">
        <title>Wenzhouxiangella sp. Genome sequencing and assembly.</title>
        <authorList>
            <person name="Zhang R."/>
        </authorList>
    </citation>
    <scope>NUCLEOTIDE SEQUENCE [LARGE SCALE GENOMIC DNA]</scope>
    <source>
        <strain evidence="4 5">W260</strain>
    </source>
</reference>
<dbReference type="InterPro" id="IPR045570">
    <property type="entry name" value="Metalloprtase-TldD/E_cen_dom"/>
</dbReference>
<evidence type="ECO:0000256" key="1">
    <source>
        <dbReference type="SAM" id="MobiDB-lite"/>
    </source>
</evidence>